<dbReference type="EMBL" id="BMFH01000001">
    <property type="protein sequence ID" value="GGD52317.1"/>
    <property type="molecule type" value="Genomic_DNA"/>
</dbReference>
<dbReference type="InterPro" id="IPR012349">
    <property type="entry name" value="Split_barrel_FMN-bd"/>
</dbReference>
<gene>
    <name evidence="6" type="ORF">GCM10011361_18740</name>
</gene>
<evidence type="ECO:0000256" key="1">
    <source>
        <dbReference type="ARBA" id="ARBA00001917"/>
    </source>
</evidence>
<dbReference type="Gene3D" id="2.30.110.10">
    <property type="entry name" value="Electron Transport, Fmn-binding Protein, Chain A"/>
    <property type="match status" value="1"/>
</dbReference>
<accession>A0ABQ1R1A4</accession>
<dbReference type="PANTHER" id="PTHR33798">
    <property type="entry name" value="FLAVOPROTEIN OXYGENASE"/>
    <property type="match status" value="1"/>
</dbReference>
<protein>
    <submittedName>
        <fullName evidence="6">Flavin reductase</fullName>
    </submittedName>
</protein>
<proteinExistence type="inferred from homology"/>
<reference evidence="7" key="1">
    <citation type="journal article" date="2019" name="Int. J. Syst. Evol. Microbiol.">
        <title>The Global Catalogue of Microorganisms (GCM) 10K type strain sequencing project: providing services to taxonomists for standard genome sequencing and annotation.</title>
        <authorList>
            <consortium name="The Broad Institute Genomics Platform"/>
            <consortium name="The Broad Institute Genome Sequencing Center for Infectious Disease"/>
            <person name="Wu L."/>
            <person name="Ma J."/>
        </authorList>
    </citation>
    <scope>NUCLEOTIDE SEQUENCE [LARGE SCALE GENOMIC DNA]</scope>
    <source>
        <strain evidence="7">CGMCC 1.12606</strain>
    </source>
</reference>
<evidence type="ECO:0000259" key="5">
    <source>
        <dbReference type="SMART" id="SM00903"/>
    </source>
</evidence>
<dbReference type="SMART" id="SM00903">
    <property type="entry name" value="Flavin_Reduct"/>
    <property type="match status" value="1"/>
</dbReference>
<dbReference type="Proteomes" id="UP000625780">
    <property type="component" value="Unassembled WGS sequence"/>
</dbReference>
<comment type="caution">
    <text evidence="6">The sequence shown here is derived from an EMBL/GenBank/DDBJ whole genome shotgun (WGS) entry which is preliminary data.</text>
</comment>
<keyword evidence="3" id="KW-0288">FMN</keyword>
<name>A0ABQ1R1A4_9FLAO</name>
<organism evidence="6 7">
    <name type="scientific">Muriicola marianensis</name>
    <dbReference type="NCBI Taxonomy" id="1324801"/>
    <lineage>
        <taxon>Bacteria</taxon>
        <taxon>Pseudomonadati</taxon>
        <taxon>Bacteroidota</taxon>
        <taxon>Flavobacteriia</taxon>
        <taxon>Flavobacteriales</taxon>
        <taxon>Flavobacteriaceae</taxon>
        <taxon>Muriicola</taxon>
    </lineage>
</organism>
<dbReference type="SUPFAM" id="SSF50475">
    <property type="entry name" value="FMN-binding split barrel"/>
    <property type="match status" value="1"/>
</dbReference>
<comment type="similarity">
    <text evidence="4">Belongs to the flavoredoxin family.</text>
</comment>
<dbReference type="PANTHER" id="PTHR33798:SF5">
    <property type="entry name" value="FLAVIN REDUCTASE LIKE DOMAIN-CONTAINING PROTEIN"/>
    <property type="match status" value="1"/>
</dbReference>
<feature type="domain" description="Flavin reductase like" evidence="5">
    <location>
        <begin position="25"/>
        <end position="181"/>
    </location>
</feature>
<evidence type="ECO:0000313" key="6">
    <source>
        <dbReference type="EMBL" id="GGD52317.1"/>
    </source>
</evidence>
<dbReference type="RefSeq" id="WP_188370416.1">
    <property type="nucleotide sequence ID" value="NZ_BMFH01000001.1"/>
</dbReference>
<keyword evidence="7" id="KW-1185">Reference proteome</keyword>
<keyword evidence="2" id="KW-0285">Flavoprotein</keyword>
<dbReference type="InterPro" id="IPR002563">
    <property type="entry name" value="Flavin_Rdtase-like_dom"/>
</dbReference>
<evidence type="ECO:0000256" key="2">
    <source>
        <dbReference type="ARBA" id="ARBA00022630"/>
    </source>
</evidence>
<evidence type="ECO:0000313" key="7">
    <source>
        <dbReference type="Proteomes" id="UP000625780"/>
    </source>
</evidence>
<sequence>MSETVTIVPGEVPVARLHGYLLGAVGPRPIAFASTIDEKGRPNLSPFSFFNVFSANPPVLIFSPARRVRDNTTKHTLENVLRIPEVVVNIVDYDMVQQMSLASTEYEEGENEFVKAGLTMVPSERIKPYRVGESPVQFECKVTKVEPLGKEGGAGNLIFSEVVRIHIKKSILNADGGIDQHKIDQVARMGGNWYSRARSGMFEVPKPLSTKGIGVDSLPEQVRTSTVLTGNDLGMLGNVESLPAPESLEAFMQEHPDLKEISGDVQKVHQKAREYLMKNDVSSAWKVLMLKQ</sequence>
<dbReference type="Pfam" id="PF01613">
    <property type="entry name" value="Flavin_Reduct"/>
    <property type="match status" value="1"/>
</dbReference>
<comment type="cofactor">
    <cofactor evidence="1">
        <name>FMN</name>
        <dbReference type="ChEBI" id="CHEBI:58210"/>
    </cofactor>
</comment>
<evidence type="ECO:0000256" key="3">
    <source>
        <dbReference type="ARBA" id="ARBA00022643"/>
    </source>
</evidence>
<evidence type="ECO:0000256" key="4">
    <source>
        <dbReference type="ARBA" id="ARBA00038054"/>
    </source>
</evidence>